<reference evidence="7" key="1">
    <citation type="journal article" date="2020" name="Stud. Mycol.">
        <title>101 Dothideomycetes genomes: a test case for predicting lifestyles and emergence of pathogens.</title>
        <authorList>
            <person name="Haridas S."/>
            <person name="Albert R."/>
            <person name="Binder M."/>
            <person name="Bloem J."/>
            <person name="Labutti K."/>
            <person name="Salamov A."/>
            <person name="Andreopoulos B."/>
            <person name="Baker S."/>
            <person name="Barry K."/>
            <person name="Bills G."/>
            <person name="Bluhm B."/>
            <person name="Cannon C."/>
            <person name="Castanera R."/>
            <person name="Culley D."/>
            <person name="Daum C."/>
            <person name="Ezra D."/>
            <person name="Gonzalez J."/>
            <person name="Henrissat B."/>
            <person name="Kuo A."/>
            <person name="Liang C."/>
            <person name="Lipzen A."/>
            <person name="Lutzoni F."/>
            <person name="Magnuson J."/>
            <person name="Mondo S."/>
            <person name="Nolan M."/>
            <person name="Ohm R."/>
            <person name="Pangilinan J."/>
            <person name="Park H.-J."/>
            <person name="Ramirez L."/>
            <person name="Alfaro M."/>
            <person name="Sun H."/>
            <person name="Tritt A."/>
            <person name="Yoshinaga Y."/>
            <person name="Zwiers L.-H."/>
            <person name="Turgeon B."/>
            <person name="Goodwin S."/>
            <person name="Spatafora J."/>
            <person name="Crous P."/>
            <person name="Grigoriev I."/>
        </authorList>
    </citation>
    <scope>NUCLEOTIDE SEQUENCE</scope>
    <source>
        <strain evidence="7">CBS 133067</strain>
    </source>
</reference>
<dbReference type="GO" id="GO:0061630">
    <property type="term" value="F:ubiquitin protein ligase activity"/>
    <property type="evidence" value="ECO:0007669"/>
    <property type="project" value="TreeGrafter"/>
</dbReference>
<dbReference type="Proteomes" id="UP000799772">
    <property type="component" value="Unassembled WGS sequence"/>
</dbReference>
<name>A0A9P4IE94_9PEZI</name>
<evidence type="ECO:0000256" key="2">
    <source>
        <dbReference type="ARBA" id="ARBA00022771"/>
    </source>
</evidence>
<dbReference type="PANTHER" id="PTHR45931:SF3">
    <property type="entry name" value="RING ZINC FINGER-CONTAINING PROTEIN"/>
    <property type="match status" value="1"/>
</dbReference>
<sequence length="563" mass="63831">MSRENIWLVELNAARNLARANRLPDLVASFPIGARLLPSNTVMLPGSLPPRGINSLLSEILSQNNVEAPDQAQGHEARRPLPAFAESGLRIKEVRTRVQELNTSRSDRDEWRETLFLLFEEQFAENRRRCRVYQYAVDGFLAERFEGDSAAYPEIEFFNRLMNYEQLETHDNSWVECGRALDELVNPQQVAHLDWQRDIDGLLDRWSRNDPVLRTAYRYAVDEYLINKYSHISEQALQAIRALAREAEVGAAVLASHRSDGGLDGNVDAQHSRNSAQLDLSIRSTSSTTESQQANASQQPRNEDPMRRRQTASASRTPPRLDRQNAGVESLFREVIGEGTEALPFRLSPTPLQPFTAPSDTIAASGSHHAAQGGPGAYARSEADRAASELSTTIDSEREPDHTDDEEDSEEEAIGAGDLPNLTRLREAIDNLPVHTVSATKKRTHIFPSRAILSHVGKCTICQFEYKLADELKELKCGHTFHKGCIIPWLPVNMTCPLCRELAFDVGTEMRLRYERAWYIEHLSELREMQVEMQDLYEDEVRARAGREAIEQRIRDMRNEIYE</sequence>
<dbReference type="SMART" id="SM00184">
    <property type="entry name" value="RING"/>
    <property type="match status" value="1"/>
</dbReference>
<dbReference type="InterPro" id="IPR051834">
    <property type="entry name" value="RING_finger_E3_ligase"/>
</dbReference>
<evidence type="ECO:0000256" key="5">
    <source>
        <dbReference type="SAM" id="MobiDB-lite"/>
    </source>
</evidence>
<dbReference type="Gene3D" id="3.30.40.10">
    <property type="entry name" value="Zinc/RING finger domain, C3HC4 (zinc finger)"/>
    <property type="match status" value="1"/>
</dbReference>
<accession>A0A9P4IE94</accession>
<keyword evidence="3" id="KW-0862">Zinc</keyword>
<evidence type="ECO:0000259" key="6">
    <source>
        <dbReference type="PROSITE" id="PS50089"/>
    </source>
</evidence>
<dbReference type="PANTHER" id="PTHR45931">
    <property type="entry name" value="SI:CH211-59O9.10"/>
    <property type="match status" value="1"/>
</dbReference>
<dbReference type="EMBL" id="ML978127">
    <property type="protein sequence ID" value="KAF2097718.1"/>
    <property type="molecule type" value="Genomic_DNA"/>
</dbReference>
<dbReference type="GO" id="GO:0006511">
    <property type="term" value="P:ubiquitin-dependent protein catabolic process"/>
    <property type="evidence" value="ECO:0007669"/>
    <property type="project" value="TreeGrafter"/>
</dbReference>
<evidence type="ECO:0000256" key="3">
    <source>
        <dbReference type="ARBA" id="ARBA00022833"/>
    </source>
</evidence>
<feature type="region of interest" description="Disordered" evidence="5">
    <location>
        <begin position="344"/>
        <end position="420"/>
    </location>
</feature>
<dbReference type="InterPro" id="IPR013083">
    <property type="entry name" value="Znf_RING/FYVE/PHD"/>
</dbReference>
<feature type="region of interest" description="Disordered" evidence="5">
    <location>
        <begin position="283"/>
        <end position="328"/>
    </location>
</feature>
<dbReference type="InterPro" id="IPR001841">
    <property type="entry name" value="Znf_RING"/>
</dbReference>
<dbReference type="Pfam" id="PF13639">
    <property type="entry name" value="zf-RING_2"/>
    <property type="match status" value="1"/>
</dbReference>
<dbReference type="AlphaFoldDB" id="A0A9P4IE94"/>
<keyword evidence="2 4" id="KW-0863">Zinc-finger</keyword>
<gene>
    <name evidence="7" type="ORF">NA57DRAFT_56906</name>
</gene>
<dbReference type="GO" id="GO:0008270">
    <property type="term" value="F:zinc ion binding"/>
    <property type="evidence" value="ECO:0007669"/>
    <property type="project" value="UniProtKB-KW"/>
</dbReference>
<organism evidence="7 8">
    <name type="scientific">Rhizodiscina lignyota</name>
    <dbReference type="NCBI Taxonomy" id="1504668"/>
    <lineage>
        <taxon>Eukaryota</taxon>
        <taxon>Fungi</taxon>
        <taxon>Dikarya</taxon>
        <taxon>Ascomycota</taxon>
        <taxon>Pezizomycotina</taxon>
        <taxon>Dothideomycetes</taxon>
        <taxon>Pleosporomycetidae</taxon>
        <taxon>Aulographales</taxon>
        <taxon>Rhizodiscinaceae</taxon>
        <taxon>Rhizodiscina</taxon>
    </lineage>
</organism>
<keyword evidence="8" id="KW-1185">Reference proteome</keyword>
<feature type="compositionally biased region" description="Acidic residues" evidence="5">
    <location>
        <begin position="402"/>
        <end position="413"/>
    </location>
</feature>
<feature type="compositionally biased region" description="Polar residues" evidence="5">
    <location>
        <begin position="283"/>
        <end position="300"/>
    </location>
</feature>
<dbReference type="GO" id="GO:0005634">
    <property type="term" value="C:nucleus"/>
    <property type="evidence" value="ECO:0007669"/>
    <property type="project" value="TreeGrafter"/>
</dbReference>
<evidence type="ECO:0000313" key="8">
    <source>
        <dbReference type="Proteomes" id="UP000799772"/>
    </source>
</evidence>
<feature type="compositionally biased region" description="Low complexity" evidence="5">
    <location>
        <begin position="363"/>
        <end position="372"/>
    </location>
</feature>
<dbReference type="OrthoDB" id="3801318at2759"/>
<dbReference type="PROSITE" id="PS50089">
    <property type="entry name" value="ZF_RING_2"/>
    <property type="match status" value="1"/>
</dbReference>
<evidence type="ECO:0000256" key="1">
    <source>
        <dbReference type="ARBA" id="ARBA00022723"/>
    </source>
</evidence>
<keyword evidence="1" id="KW-0479">Metal-binding</keyword>
<comment type="caution">
    <text evidence="7">The sequence shown here is derived from an EMBL/GenBank/DDBJ whole genome shotgun (WGS) entry which is preliminary data.</text>
</comment>
<proteinExistence type="predicted"/>
<evidence type="ECO:0000313" key="7">
    <source>
        <dbReference type="EMBL" id="KAF2097718.1"/>
    </source>
</evidence>
<dbReference type="SUPFAM" id="SSF57850">
    <property type="entry name" value="RING/U-box"/>
    <property type="match status" value="1"/>
</dbReference>
<feature type="domain" description="RING-type" evidence="6">
    <location>
        <begin position="459"/>
        <end position="500"/>
    </location>
</feature>
<protein>
    <recommendedName>
        <fullName evidence="6">RING-type domain-containing protein</fullName>
    </recommendedName>
</protein>
<dbReference type="CDD" id="cd16454">
    <property type="entry name" value="RING-H2_PA-TM-RING"/>
    <property type="match status" value="1"/>
</dbReference>
<evidence type="ECO:0000256" key="4">
    <source>
        <dbReference type="PROSITE-ProRule" id="PRU00175"/>
    </source>
</evidence>